<dbReference type="Gene3D" id="1.10.357.10">
    <property type="entry name" value="Tetracycline Repressor, domain 2"/>
    <property type="match status" value="1"/>
</dbReference>
<keyword evidence="2" id="KW-1185">Reference proteome</keyword>
<comment type="caution">
    <text evidence="1">The sequence shown here is derived from an EMBL/GenBank/DDBJ whole genome shotgun (WGS) entry which is preliminary data.</text>
</comment>
<evidence type="ECO:0008006" key="3">
    <source>
        <dbReference type="Google" id="ProtNLM"/>
    </source>
</evidence>
<name>A0ABT3QV54_9HYPH</name>
<evidence type="ECO:0000313" key="1">
    <source>
        <dbReference type="EMBL" id="MCX2720808.1"/>
    </source>
</evidence>
<protein>
    <recommendedName>
        <fullName evidence="3">TetR family transcriptional regulator</fullName>
    </recommendedName>
</protein>
<dbReference type="RefSeq" id="WP_265960508.1">
    <property type="nucleotide sequence ID" value="NZ_JAPEVI010000001.1"/>
</dbReference>
<evidence type="ECO:0000313" key="2">
    <source>
        <dbReference type="Proteomes" id="UP001300261"/>
    </source>
</evidence>
<organism evidence="1 2">
    <name type="scientific">Roseibium salinum</name>
    <dbReference type="NCBI Taxonomy" id="1604349"/>
    <lineage>
        <taxon>Bacteria</taxon>
        <taxon>Pseudomonadati</taxon>
        <taxon>Pseudomonadota</taxon>
        <taxon>Alphaproteobacteria</taxon>
        <taxon>Hyphomicrobiales</taxon>
        <taxon>Stappiaceae</taxon>
        <taxon>Roseibium</taxon>
    </lineage>
</organism>
<gene>
    <name evidence="1" type="ORF">ON753_00060</name>
</gene>
<dbReference type="SUPFAM" id="SSF48498">
    <property type="entry name" value="Tetracyclin repressor-like, C-terminal domain"/>
    <property type="match status" value="1"/>
</dbReference>
<dbReference type="EMBL" id="JAPEVI010000001">
    <property type="protein sequence ID" value="MCX2720808.1"/>
    <property type="molecule type" value="Genomic_DNA"/>
</dbReference>
<reference evidence="1 2" key="1">
    <citation type="journal article" date="2016" name="Int. J. Syst. Evol. Microbiol.">
        <title>Labrenzia salina sp. nov., isolated from the rhizosphere of the halophyte Arthrocnemum macrostachyum.</title>
        <authorList>
            <person name="Camacho M."/>
            <person name="Redondo-Gomez S."/>
            <person name="Rodriguez-Llorente I."/>
            <person name="Rohde M."/>
            <person name="Sproer C."/>
            <person name="Schumann P."/>
            <person name="Klenk H.P."/>
            <person name="Montero-Calasanz M.D.C."/>
        </authorList>
    </citation>
    <scope>NUCLEOTIDE SEQUENCE [LARGE SCALE GENOMIC DNA]</scope>
    <source>
        <strain evidence="1 2">DSM 29163</strain>
    </source>
</reference>
<accession>A0ABT3QV54</accession>
<sequence length="134" mass="14480">MDRYHRKVAAACAQIEQTHDTAAARLLALIAFYRGALNGGTTLCLCVALTTSRESLSNEVKGKINLFRGALLQWLDDTFTLGQGDESIRGVTDPYHDARATLALLEGAHLAARAEENISVFDAATHALQQRSAP</sequence>
<proteinExistence type="predicted"/>
<dbReference type="Proteomes" id="UP001300261">
    <property type="component" value="Unassembled WGS sequence"/>
</dbReference>
<dbReference type="InterPro" id="IPR036271">
    <property type="entry name" value="Tet_transcr_reg_TetR-rel_C_sf"/>
</dbReference>